<dbReference type="Pfam" id="PF02518">
    <property type="entry name" value="HATPase_c"/>
    <property type="match status" value="1"/>
</dbReference>
<dbReference type="SMART" id="SM00387">
    <property type="entry name" value="HATPase_c"/>
    <property type="match status" value="1"/>
</dbReference>
<dbReference type="OrthoDB" id="8127at2157"/>
<keyword evidence="3" id="KW-0597">Phosphoprotein</keyword>
<evidence type="ECO:0000259" key="7">
    <source>
        <dbReference type="PROSITE" id="PS50109"/>
    </source>
</evidence>
<reference evidence="8 9" key="1">
    <citation type="journal article" date="2012" name="Environ. Microbiol.">
        <title>The genome of the ammonia-oxidizing Candidatus Nitrososphaera gargensis: insights into metabolic versatility and environmental adaptations.</title>
        <authorList>
            <person name="Spang A."/>
            <person name="Poehlein A."/>
            <person name="Offre P."/>
            <person name="Zumbragel S."/>
            <person name="Haider S."/>
            <person name="Rychlik N."/>
            <person name="Nowka B."/>
            <person name="Schmeisser C."/>
            <person name="Lebedeva E.V."/>
            <person name="Rattei T."/>
            <person name="Bohm C."/>
            <person name="Schmid M."/>
            <person name="Galushko A."/>
            <person name="Hatzenpichler R."/>
            <person name="Weinmaier T."/>
            <person name="Daniel R."/>
            <person name="Schleper C."/>
            <person name="Spieck E."/>
            <person name="Streit W."/>
            <person name="Wagner M."/>
        </authorList>
    </citation>
    <scope>NUCLEOTIDE SEQUENCE [LARGE SCALE GENOMIC DNA]</scope>
    <source>
        <strain evidence="9">Ga9.2</strain>
    </source>
</reference>
<dbReference type="CDD" id="cd00082">
    <property type="entry name" value="HisKA"/>
    <property type="match status" value="1"/>
</dbReference>
<comment type="catalytic activity">
    <reaction evidence="1">
        <text>ATP + protein L-histidine = ADP + protein N-phospho-L-histidine.</text>
        <dbReference type="EC" id="2.7.13.3"/>
    </reaction>
</comment>
<dbReference type="EC" id="2.7.13.3" evidence="2"/>
<dbReference type="EMBL" id="CP002408">
    <property type="protein sequence ID" value="AFU58193.1"/>
    <property type="molecule type" value="Genomic_DNA"/>
</dbReference>
<evidence type="ECO:0000256" key="6">
    <source>
        <dbReference type="ARBA" id="ARBA00023012"/>
    </source>
</evidence>
<dbReference type="InterPro" id="IPR003661">
    <property type="entry name" value="HisK_dim/P_dom"/>
</dbReference>
<dbReference type="PANTHER" id="PTHR43711:SF1">
    <property type="entry name" value="HISTIDINE KINASE 1"/>
    <property type="match status" value="1"/>
</dbReference>
<dbReference type="Gene3D" id="3.30.565.10">
    <property type="entry name" value="Histidine kinase-like ATPase, C-terminal domain"/>
    <property type="match status" value="1"/>
</dbReference>
<dbReference type="KEGG" id="nga:Ngar_c12530"/>
<dbReference type="RefSeq" id="WP_015018730.1">
    <property type="nucleotide sequence ID" value="NC_018719.1"/>
</dbReference>
<dbReference type="PROSITE" id="PS50109">
    <property type="entry name" value="HIS_KIN"/>
    <property type="match status" value="1"/>
</dbReference>
<dbReference type="BioCyc" id="CNIT1237085:G1324-1251-MONOMER"/>
<keyword evidence="4" id="KW-0808">Transferase</keyword>
<dbReference type="InParanoid" id="K0IH72"/>
<dbReference type="GO" id="GO:0000155">
    <property type="term" value="F:phosphorelay sensor kinase activity"/>
    <property type="evidence" value="ECO:0007669"/>
    <property type="project" value="InterPro"/>
</dbReference>
<dbReference type="PRINTS" id="PR00344">
    <property type="entry name" value="BCTRLSENSOR"/>
</dbReference>
<dbReference type="Pfam" id="PF00512">
    <property type="entry name" value="HisKA"/>
    <property type="match status" value="1"/>
</dbReference>
<dbReference type="SUPFAM" id="SSF47384">
    <property type="entry name" value="Homodimeric domain of signal transducing histidine kinase"/>
    <property type="match status" value="1"/>
</dbReference>
<name>K0IH72_NITGG</name>
<dbReference type="AlphaFoldDB" id="K0IH72"/>
<dbReference type="InterPro" id="IPR003594">
    <property type="entry name" value="HATPase_dom"/>
</dbReference>
<dbReference type="InterPro" id="IPR036097">
    <property type="entry name" value="HisK_dim/P_sf"/>
</dbReference>
<evidence type="ECO:0000256" key="3">
    <source>
        <dbReference type="ARBA" id="ARBA00022553"/>
    </source>
</evidence>
<keyword evidence="9" id="KW-1185">Reference proteome</keyword>
<dbReference type="InterPro" id="IPR036890">
    <property type="entry name" value="HATPase_C_sf"/>
</dbReference>
<sequence>MGFADLALKGQVPADEALKVIVKEARRLQRLTNDILDVSRIDGGRISYMMEEIKLNDLVLNVINSARVNVGDRVSLKTAINTEKDLVIRGDRERLMQMLTNILGNAAKFTKEGAITVETGYSDRGKGDVVIKVSDTGGGIPGEVLPNLFGKFVTKNVGNENKQGTGLGLFISKAIVAAHKGSISAHNKDGASSQYRCLSMQASEHTSISLQNPLSFLS</sequence>
<dbReference type="Gene3D" id="1.10.287.130">
    <property type="match status" value="1"/>
</dbReference>
<dbReference type="GeneID" id="13797512"/>
<dbReference type="HOGENOM" id="CLU_000445_89_3_2"/>
<dbReference type="PANTHER" id="PTHR43711">
    <property type="entry name" value="TWO-COMPONENT HISTIDINE KINASE"/>
    <property type="match status" value="1"/>
</dbReference>
<gene>
    <name evidence="8" type="ordered locus">Ngar_c12530</name>
</gene>
<dbReference type="InterPro" id="IPR050736">
    <property type="entry name" value="Sensor_HK_Regulatory"/>
</dbReference>
<evidence type="ECO:0000313" key="9">
    <source>
        <dbReference type="Proteomes" id="UP000008037"/>
    </source>
</evidence>
<accession>K0IH72</accession>
<dbReference type="STRING" id="1237085.Ngar_c12530"/>
<dbReference type="InterPro" id="IPR005467">
    <property type="entry name" value="His_kinase_dom"/>
</dbReference>
<evidence type="ECO:0000256" key="1">
    <source>
        <dbReference type="ARBA" id="ARBA00000085"/>
    </source>
</evidence>
<evidence type="ECO:0000256" key="4">
    <source>
        <dbReference type="ARBA" id="ARBA00022679"/>
    </source>
</evidence>
<feature type="domain" description="Histidine kinase" evidence="7">
    <location>
        <begin position="1"/>
        <end position="216"/>
    </location>
</feature>
<proteinExistence type="predicted"/>
<evidence type="ECO:0000313" key="8">
    <source>
        <dbReference type="EMBL" id="AFU58193.1"/>
    </source>
</evidence>
<dbReference type="Proteomes" id="UP000008037">
    <property type="component" value="Chromosome"/>
</dbReference>
<dbReference type="SUPFAM" id="SSF55874">
    <property type="entry name" value="ATPase domain of HSP90 chaperone/DNA topoisomerase II/histidine kinase"/>
    <property type="match status" value="1"/>
</dbReference>
<organism evidence="8 9">
    <name type="scientific">Nitrososphaera gargensis (strain Ga9.2)</name>
    <dbReference type="NCBI Taxonomy" id="1237085"/>
    <lineage>
        <taxon>Archaea</taxon>
        <taxon>Nitrososphaerota</taxon>
        <taxon>Nitrososphaeria</taxon>
        <taxon>Nitrososphaerales</taxon>
        <taxon>Nitrososphaeraceae</taxon>
        <taxon>Nitrososphaera</taxon>
    </lineage>
</organism>
<evidence type="ECO:0000256" key="5">
    <source>
        <dbReference type="ARBA" id="ARBA00022777"/>
    </source>
</evidence>
<protein>
    <recommendedName>
        <fullName evidence="2">histidine kinase</fullName>
        <ecNumber evidence="2">2.7.13.3</ecNumber>
    </recommendedName>
</protein>
<keyword evidence="6" id="KW-0902">Two-component regulatory system</keyword>
<evidence type="ECO:0000256" key="2">
    <source>
        <dbReference type="ARBA" id="ARBA00012438"/>
    </source>
</evidence>
<dbReference type="InterPro" id="IPR004358">
    <property type="entry name" value="Sig_transdc_His_kin-like_C"/>
</dbReference>
<keyword evidence="5 8" id="KW-0418">Kinase</keyword>